<evidence type="ECO:0000259" key="17">
    <source>
        <dbReference type="PROSITE" id="PS51068"/>
    </source>
</evidence>
<dbReference type="GO" id="GO:0140078">
    <property type="term" value="F:class I DNA-(apurinic or apyrimidinic site) endonuclease activity"/>
    <property type="evidence" value="ECO:0007669"/>
    <property type="project" value="UniProtKB-EC"/>
</dbReference>
<dbReference type="Gene3D" id="1.10.8.50">
    <property type="match status" value="1"/>
</dbReference>
<feature type="domain" description="Formamidopyrimidine-DNA glycosylase catalytic" evidence="17">
    <location>
        <begin position="2"/>
        <end position="89"/>
    </location>
</feature>
<dbReference type="SUPFAM" id="SSF81624">
    <property type="entry name" value="N-terminal domain of MutM-like DNA repair proteins"/>
    <property type="match status" value="1"/>
</dbReference>
<evidence type="ECO:0000256" key="15">
    <source>
        <dbReference type="SAM" id="MobiDB-lite"/>
    </source>
</evidence>
<evidence type="ECO:0000256" key="5">
    <source>
        <dbReference type="ARBA" id="ARBA00022763"/>
    </source>
</evidence>
<feature type="domain" description="FPG-type" evidence="16">
    <location>
        <begin position="289"/>
        <end position="323"/>
    </location>
</feature>
<keyword evidence="6 14" id="KW-0863">Zinc-finger</keyword>
<dbReference type="OrthoDB" id="9800855at2"/>
<evidence type="ECO:0000256" key="14">
    <source>
        <dbReference type="PROSITE-ProRule" id="PRU00391"/>
    </source>
</evidence>
<evidence type="ECO:0000313" key="18">
    <source>
        <dbReference type="EMBL" id="CCQ45826.1"/>
    </source>
</evidence>
<dbReference type="PANTHER" id="PTHR42697:SF3">
    <property type="entry name" value="ENDONUCLEASE 8 1"/>
    <property type="match status" value="1"/>
</dbReference>
<dbReference type="InterPro" id="IPR015886">
    <property type="entry name" value="H2TH_FPG"/>
</dbReference>
<reference evidence="19" key="1">
    <citation type="journal article" date="2014" name="Genome Announc.">
        <title>Genome Sequence of Arthrobacter siccitolerans 4J27, a Xeroprotectant-Producing Desiccation-Tolerant Microorganism.</title>
        <authorList>
            <person name="Manzanera M."/>
            <person name="Santa-Cruz-Calvo L."/>
            <person name="Vilchez J.I."/>
            <person name="Garcia-Fontana C."/>
            <person name="Silva-Castro G.A."/>
            <person name="Calvo C."/>
            <person name="Gonzalez-Lopez J."/>
        </authorList>
    </citation>
    <scope>NUCLEOTIDE SEQUENCE [LARGE SCALE GENOMIC DNA]</scope>
    <source>
        <strain evidence="19">4J27</strain>
    </source>
</reference>
<evidence type="ECO:0000256" key="12">
    <source>
        <dbReference type="ARBA" id="ARBA00023268"/>
    </source>
</evidence>
<dbReference type="Pfam" id="PF06831">
    <property type="entry name" value="H2TH"/>
    <property type="match status" value="1"/>
</dbReference>
<evidence type="ECO:0000256" key="7">
    <source>
        <dbReference type="ARBA" id="ARBA00022801"/>
    </source>
</evidence>
<keyword evidence="9" id="KW-0238">DNA-binding</keyword>
<evidence type="ECO:0000256" key="9">
    <source>
        <dbReference type="ARBA" id="ARBA00023125"/>
    </source>
</evidence>
<dbReference type="PANTHER" id="PTHR42697">
    <property type="entry name" value="ENDONUCLEASE 8"/>
    <property type="match status" value="1"/>
</dbReference>
<sequence>MPEGHTLRRLARQFSDVFGGQRLAVSSPQGRFTGGAALLDGHVLVAADSHGKHLFLHFDHSLVLHVHLGLYGAWSFGGDSTFAGSSSIGAPRRVGEQESFDDGDAGRPYAGPPEPVGAVRVRLVGTNGWADLRGATTCETITAAEAEAVLRRLGPDPLRNRRGDAGRFTANLQSRTTPLAALLMDQKVIAGVGNVYRAEVLFRRRLDPWLPGTDVPDTEARKLWRDVVSVMNDGVADGRIITTTPRYWAGNGTGANGKAAARTPVAKPAAASSAVVRTETYPAREDAHFVYKRHGLPCRVCRTTVLMAELVGRKLYWCPYCQQSA</sequence>
<keyword evidence="4" id="KW-0479">Metal-binding</keyword>
<dbReference type="GO" id="GO:0000703">
    <property type="term" value="F:oxidized pyrimidine nucleobase lesion DNA N-glycosylase activity"/>
    <property type="evidence" value="ECO:0007669"/>
    <property type="project" value="TreeGrafter"/>
</dbReference>
<dbReference type="GO" id="GO:0003684">
    <property type="term" value="F:damaged DNA binding"/>
    <property type="evidence" value="ECO:0007669"/>
    <property type="project" value="InterPro"/>
</dbReference>
<dbReference type="InterPro" id="IPR010979">
    <property type="entry name" value="Ribosomal_uS13-like_H2TH"/>
</dbReference>
<keyword evidence="13" id="KW-0326">Glycosidase</keyword>
<name>A0A024H258_9MICC</name>
<dbReference type="InterPro" id="IPR010663">
    <property type="entry name" value="Znf_FPG/IleRS"/>
</dbReference>
<dbReference type="SUPFAM" id="SSF46946">
    <property type="entry name" value="S13-like H2TH domain"/>
    <property type="match status" value="1"/>
</dbReference>
<dbReference type="SMART" id="SM00898">
    <property type="entry name" value="Fapy_DNA_glyco"/>
    <property type="match status" value="1"/>
</dbReference>
<dbReference type="EMBL" id="CAQI01000040">
    <property type="protein sequence ID" value="CCQ45826.1"/>
    <property type="molecule type" value="Genomic_DNA"/>
</dbReference>
<dbReference type="InterPro" id="IPR035937">
    <property type="entry name" value="FPG_N"/>
</dbReference>
<dbReference type="STRING" id="861266.ARTSIC4J27_1781"/>
<keyword evidence="11" id="KW-0456">Lyase</keyword>
<dbReference type="SMART" id="SM01232">
    <property type="entry name" value="H2TH"/>
    <property type="match status" value="1"/>
</dbReference>
<evidence type="ECO:0000256" key="8">
    <source>
        <dbReference type="ARBA" id="ARBA00022833"/>
    </source>
</evidence>
<dbReference type="EC" id="4.2.99.18" evidence="3"/>
<accession>A0A024H258</accession>
<gene>
    <name evidence="18" type="primary">mutM</name>
    <name evidence="18" type="ORF">ARTSIC4J27_1781</name>
</gene>
<evidence type="ECO:0000256" key="11">
    <source>
        <dbReference type="ARBA" id="ARBA00023239"/>
    </source>
</evidence>
<organism evidence="18 19">
    <name type="scientific">Pseudarthrobacter siccitolerans</name>
    <dbReference type="NCBI Taxonomy" id="861266"/>
    <lineage>
        <taxon>Bacteria</taxon>
        <taxon>Bacillati</taxon>
        <taxon>Actinomycetota</taxon>
        <taxon>Actinomycetes</taxon>
        <taxon>Micrococcales</taxon>
        <taxon>Micrococcaceae</taxon>
        <taxon>Pseudarthrobacter</taxon>
    </lineage>
</organism>
<evidence type="ECO:0000256" key="3">
    <source>
        <dbReference type="ARBA" id="ARBA00012720"/>
    </source>
</evidence>
<protein>
    <recommendedName>
        <fullName evidence="3">DNA-(apurinic or apyrimidinic site) lyase</fullName>
        <ecNumber evidence="3">4.2.99.18</ecNumber>
    </recommendedName>
</protein>
<keyword evidence="5" id="KW-0227">DNA damage</keyword>
<keyword evidence="8" id="KW-0862">Zinc</keyword>
<evidence type="ECO:0000256" key="2">
    <source>
        <dbReference type="ARBA" id="ARBA00009409"/>
    </source>
</evidence>
<dbReference type="Pfam" id="PF06827">
    <property type="entry name" value="zf-FPG_IleRS"/>
    <property type="match status" value="1"/>
</dbReference>
<dbReference type="Gene3D" id="3.20.190.10">
    <property type="entry name" value="MutM-like, N-terminal"/>
    <property type="match status" value="1"/>
</dbReference>
<evidence type="ECO:0000313" key="19">
    <source>
        <dbReference type="Proteomes" id="UP000035722"/>
    </source>
</evidence>
<keyword evidence="7" id="KW-0378">Hydrolase</keyword>
<evidence type="ECO:0000256" key="1">
    <source>
        <dbReference type="ARBA" id="ARBA00001947"/>
    </source>
</evidence>
<dbReference type="GO" id="GO:0008270">
    <property type="term" value="F:zinc ion binding"/>
    <property type="evidence" value="ECO:0007669"/>
    <property type="project" value="UniProtKB-KW"/>
</dbReference>
<comment type="similarity">
    <text evidence="2">Belongs to the FPG family.</text>
</comment>
<evidence type="ECO:0000256" key="13">
    <source>
        <dbReference type="ARBA" id="ARBA00023295"/>
    </source>
</evidence>
<comment type="cofactor">
    <cofactor evidence="1">
        <name>Zn(2+)</name>
        <dbReference type="ChEBI" id="CHEBI:29105"/>
    </cofactor>
</comment>
<dbReference type="InterPro" id="IPR012319">
    <property type="entry name" value="FPG_cat"/>
</dbReference>
<keyword evidence="10" id="KW-0234">DNA repair</keyword>
<keyword evidence="12" id="KW-0511">Multifunctional enzyme</keyword>
<evidence type="ECO:0000256" key="6">
    <source>
        <dbReference type="ARBA" id="ARBA00022771"/>
    </source>
</evidence>
<dbReference type="RefSeq" id="WP_050054792.1">
    <property type="nucleotide sequence ID" value="NZ_CAQI01000040.1"/>
</dbReference>
<dbReference type="InterPro" id="IPR000214">
    <property type="entry name" value="Znf_DNA_glyclase/AP_lyase"/>
</dbReference>
<evidence type="ECO:0000256" key="10">
    <source>
        <dbReference type="ARBA" id="ARBA00023204"/>
    </source>
</evidence>
<evidence type="ECO:0000259" key="16">
    <source>
        <dbReference type="PROSITE" id="PS51066"/>
    </source>
</evidence>
<keyword evidence="19" id="KW-1185">Reference proteome</keyword>
<dbReference type="PROSITE" id="PS51068">
    <property type="entry name" value="FPG_CAT"/>
    <property type="match status" value="1"/>
</dbReference>
<comment type="caution">
    <text evidence="18">The sequence shown here is derived from an EMBL/GenBank/DDBJ whole genome shotgun (WGS) entry which is preliminary data.</text>
</comment>
<dbReference type="SUPFAM" id="SSF57716">
    <property type="entry name" value="Glucocorticoid receptor-like (DNA-binding domain)"/>
    <property type="match status" value="1"/>
</dbReference>
<dbReference type="CDD" id="cd08970">
    <property type="entry name" value="AcNei1_N"/>
    <property type="match status" value="1"/>
</dbReference>
<dbReference type="GO" id="GO:0006284">
    <property type="term" value="P:base-excision repair"/>
    <property type="evidence" value="ECO:0007669"/>
    <property type="project" value="InterPro"/>
</dbReference>
<evidence type="ECO:0000256" key="4">
    <source>
        <dbReference type="ARBA" id="ARBA00022723"/>
    </source>
</evidence>
<dbReference type="AlphaFoldDB" id="A0A024H258"/>
<dbReference type="PROSITE" id="PS51066">
    <property type="entry name" value="ZF_FPG_2"/>
    <property type="match status" value="1"/>
</dbReference>
<proteinExistence type="inferred from homology"/>
<dbReference type="Pfam" id="PF01149">
    <property type="entry name" value="Fapy_DNA_glyco"/>
    <property type="match status" value="1"/>
</dbReference>
<dbReference type="Proteomes" id="UP000035722">
    <property type="component" value="Unassembled WGS sequence"/>
</dbReference>
<feature type="region of interest" description="Disordered" evidence="15">
    <location>
        <begin position="87"/>
        <end position="114"/>
    </location>
</feature>